<gene>
    <name evidence="4" type="ordered locus">MODMU_5478</name>
</gene>
<reference evidence="4 5" key="1">
    <citation type="journal article" date="2012" name="J. Bacteriol.">
        <title>Genome Sequence of Radiation-Resistant Modestobacter marinus Strain BC501, a Representative Actinobacterium That Thrives on Calcareous Stone Surfaces.</title>
        <authorList>
            <person name="Normand P."/>
            <person name="Gury J."/>
            <person name="Pujic P."/>
            <person name="Chouaia B."/>
            <person name="Crotti E."/>
            <person name="Brusetti L."/>
            <person name="Daffonchio D."/>
            <person name="Vacherie B."/>
            <person name="Barbe V."/>
            <person name="Medigue C."/>
            <person name="Calteau A."/>
            <person name="Ghodhbane-Gtari F."/>
            <person name="Essoussi I."/>
            <person name="Nouioui I."/>
            <person name="Abbassi-Ghozzi I."/>
            <person name="Gtari M."/>
        </authorList>
    </citation>
    <scope>NUCLEOTIDE SEQUENCE [LARGE SCALE GENOMIC DNA]</scope>
    <source>
        <strain evidence="5">BC 501</strain>
    </source>
</reference>
<dbReference type="OrthoDB" id="9774430at2"/>
<dbReference type="SUPFAM" id="SSF53639">
    <property type="entry name" value="AraD/HMP-PK domain-like"/>
    <property type="match status" value="1"/>
</dbReference>
<dbReference type="GO" id="GO:0046872">
    <property type="term" value="F:metal ion binding"/>
    <property type="evidence" value="ECO:0007669"/>
    <property type="project" value="UniProtKB-KW"/>
</dbReference>
<dbReference type="Proteomes" id="UP000006461">
    <property type="component" value="Chromosome"/>
</dbReference>
<dbReference type="GO" id="GO:0016832">
    <property type="term" value="F:aldehyde-lyase activity"/>
    <property type="evidence" value="ECO:0007669"/>
    <property type="project" value="TreeGrafter"/>
</dbReference>
<dbReference type="PATRIC" id="fig|477641.3.peg.5153"/>
<dbReference type="InterPro" id="IPR050197">
    <property type="entry name" value="Aldolase_class_II_sugar_metab"/>
</dbReference>
<keyword evidence="5" id="KW-1185">Reference proteome</keyword>
<proteinExistence type="predicted"/>
<dbReference type="GO" id="GO:0019323">
    <property type="term" value="P:pentose catabolic process"/>
    <property type="evidence" value="ECO:0007669"/>
    <property type="project" value="TreeGrafter"/>
</dbReference>
<evidence type="ECO:0000313" key="4">
    <source>
        <dbReference type="EMBL" id="CCH90850.1"/>
    </source>
</evidence>
<dbReference type="PANTHER" id="PTHR22789:SF0">
    <property type="entry name" value="3-OXO-TETRONATE 4-PHOSPHATE DECARBOXYLASE-RELATED"/>
    <property type="match status" value="1"/>
</dbReference>
<dbReference type="GO" id="GO:0005829">
    <property type="term" value="C:cytosol"/>
    <property type="evidence" value="ECO:0007669"/>
    <property type="project" value="TreeGrafter"/>
</dbReference>
<organism evidence="4 5">
    <name type="scientific">Modestobacter italicus (strain DSM 44449 / CECT 9708 / BC 501)</name>
    <dbReference type="NCBI Taxonomy" id="2732864"/>
    <lineage>
        <taxon>Bacteria</taxon>
        <taxon>Bacillati</taxon>
        <taxon>Actinomycetota</taxon>
        <taxon>Actinomycetes</taxon>
        <taxon>Geodermatophilales</taxon>
        <taxon>Geodermatophilaceae</taxon>
        <taxon>Modestobacter</taxon>
    </lineage>
</organism>
<sequence length="259" mass="27216">MTAVWDPSLVSAELLALTRSLGEQERGLVILAEGNTSQRLPDGRVVVKASGSNMRTATAEDFVVVDVDPLVELMRSASASQADLTAALDAGEHDGRRRRASIETLVHVAAQALAPTAFVGHTHPTAVVGLLASVHGPTAWERHVYSDEAVVIGRPLYVPYATPGIDLGRVYLRALEEHVARHGELPTLVLLGNHGIVVNAPGPAGVHAASEMAVKGAQVRVAAYSVGGVVPLETASVEKFFAREDVIERRARLGGGSPA</sequence>
<dbReference type="PANTHER" id="PTHR22789">
    <property type="entry name" value="FUCULOSE PHOSPHATE ALDOLASE"/>
    <property type="match status" value="1"/>
</dbReference>
<accession>I4F5D7</accession>
<evidence type="ECO:0000256" key="1">
    <source>
        <dbReference type="ARBA" id="ARBA00022723"/>
    </source>
</evidence>
<dbReference type="EMBL" id="FO203431">
    <property type="protein sequence ID" value="CCH90850.1"/>
    <property type="molecule type" value="Genomic_DNA"/>
</dbReference>
<keyword evidence="2" id="KW-0456">Lyase</keyword>
<protein>
    <recommendedName>
        <fullName evidence="3">Class II aldolase/adducin N-terminal domain-containing protein</fullName>
    </recommendedName>
</protein>
<dbReference type="InterPro" id="IPR001303">
    <property type="entry name" value="Aldolase_II/adducin_N"/>
</dbReference>
<dbReference type="InterPro" id="IPR036409">
    <property type="entry name" value="Aldolase_II/adducin_N_sf"/>
</dbReference>
<dbReference type="HOGENOM" id="CLU_1105848_0_0_11"/>
<dbReference type="AlphaFoldDB" id="I4F5D7"/>
<dbReference type="Gene3D" id="3.40.225.10">
    <property type="entry name" value="Class II aldolase/adducin N-terminal domain"/>
    <property type="match status" value="1"/>
</dbReference>
<dbReference type="KEGG" id="mmar:MODMU_5478"/>
<keyword evidence="1" id="KW-0479">Metal-binding</keyword>
<dbReference type="STRING" id="477641.MODMU_5478"/>
<dbReference type="Pfam" id="PF00596">
    <property type="entry name" value="Aldolase_II"/>
    <property type="match status" value="1"/>
</dbReference>
<evidence type="ECO:0000313" key="5">
    <source>
        <dbReference type="Proteomes" id="UP000006461"/>
    </source>
</evidence>
<evidence type="ECO:0000256" key="2">
    <source>
        <dbReference type="ARBA" id="ARBA00023239"/>
    </source>
</evidence>
<dbReference type="SMART" id="SM01007">
    <property type="entry name" value="Aldolase_II"/>
    <property type="match status" value="1"/>
</dbReference>
<name>I4F5D7_MODI5</name>
<evidence type="ECO:0000259" key="3">
    <source>
        <dbReference type="SMART" id="SM01007"/>
    </source>
</evidence>
<feature type="domain" description="Class II aldolase/adducin N-terminal" evidence="3">
    <location>
        <begin position="12"/>
        <end position="221"/>
    </location>
</feature>
<dbReference type="eggNOG" id="COG3347">
    <property type="taxonomic scope" value="Bacteria"/>
</dbReference>
<dbReference type="OMA" id="FVGHTHP"/>